<dbReference type="SUPFAM" id="SSF46785">
    <property type="entry name" value="Winged helix' DNA-binding domain"/>
    <property type="match status" value="1"/>
</dbReference>
<dbReference type="RefSeq" id="WP_184805323.1">
    <property type="nucleotide sequence ID" value="NZ_JACIIZ010000014.1"/>
</dbReference>
<dbReference type="PROSITE" id="PS50987">
    <property type="entry name" value="HTH_ARSR_2"/>
    <property type="match status" value="1"/>
</dbReference>
<proteinExistence type="predicted"/>
<dbReference type="AlphaFoldDB" id="A0A7X0B3R1"/>
<dbReference type="Pfam" id="PF01022">
    <property type="entry name" value="HTH_5"/>
    <property type="match status" value="1"/>
</dbReference>
<gene>
    <name evidence="2" type="ORF">FHS74_004442</name>
</gene>
<dbReference type="InterPro" id="IPR011991">
    <property type="entry name" value="ArsR-like_HTH"/>
</dbReference>
<accession>A0A7X0B3R1</accession>
<dbReference type="NCBIfam" id="NF033788">
    <property type="entry name" value="HTH_metalloreg"/>
    <property type="match status" value="1"/>
</dbReference>
<dbReference type="EMBL" id="JACIIZ010000014">
    <property type="protein sequence ID" value="MBB6253866.1"/>
    <property type="molecule type" value="Genomic_DNA"/>
</dbReference>
<feature type="domain" description="HTH arsR-type" evidence="1">
    <location>
        <begin position="1"/>
        <end position="91"/>
    </location>
</feature>
<organism evidence="2 3">
    <name type="scientific">Nitrospirillum iridis</name>
    <dbReference type="NCBI Taxonomy" id="765888"/>
    <lineage>
        <taxon>Bacteria</taxon>
        <taxon>Pseudomonadati</taxon>
        <taxon>Pseudomonadota</taxon>
        <taxon>Alphaproteobacteria</taxon>
        <taxon>Rhodospirillales</taxon>
        <taxon>Azospirillaceae</taxon>
        <taxon>Nitrospirillum</taxon>
    </lineage>
</organism>
<reference evidence="2 3" key="1">
    <citation type="submission" date="2020-08" db="EMBL/GenBank/DDBJ databases">
        <title>Genomic Encyclopedia of Type Strains, Phase IV (KMG-IV): sequencing the most valuable type-strain genomes for metagenomic binning, comparative biology and taxonomic classification.</title>
        <authorList>
            <person name="Goeker M."/>
        </authorList>
    </citation>
    <scope>NUCLEOTIDE SEQUENCE [LARGE SCALE GENOMIC DNA]</scope>
    <source>
        <strain evidence="2 3">DSM 22198</strain>
    </source>
</reference>
<evidence type="ECO:0000313" key="2">
    <source>
        <dbReference type="EMBL" id="MBB6253866.1"/>
    </source>
</evidence>
<dbReference type="PANTHER" id="PTHR42912">
    <property type="entry name" value="METHYLTRANSFERASE"/>
    <property type="match status" value="1"/>
</dbReference>
<dbReference type="InterPro" id="IPR029063">
    <property type="entry name" value="SAM-dependent_MTases_sf"/>
</dbReference>
<dbReference type="CDD" id="cd00090">
    <property type="entry name" value="HTH_ARSR"/>
    <property type="match status" value="1"/>
</dbReference>
<keyword evidence="3" id="KW-1185">Reference proteome</keyword>
<name>A0A7X0B3R1_9PROT</name>
<dbReference type="SMART" id="SM00418">
    <property type="entry name" value="HTH_ARSR"/>
    <property type="match status" value="1"/>
</dbReference>
<dbReference type="InterPro" id="IPR013216">
    <property type="entry name" value="Methyltransf_11"/>
</dbReference>
<dbReference type="Proteomes" id="UP000539175">
    <property type="component" value="Unassembled WGS sequence"/>
</dbReference>
<dbReference type="GO" id="GO:0008757">
    <property type="term" value="F:S-adenosylmethionine-dependent methyltransferase activity"/>
    <property type="evidence" value="ECO:0007669"/>
    <property type="project" value="InterPro"/>
</dbReference>
<dbReference type="InterPro" id="IPR001845">
    <property type="entry name" value="HTH_ArsR_DNA-bd_dom"/>
</dbReference>
<dbReference type="GO" id="GO:0003700">
    <property type="term" value="F:DNA-binding transcription factor activity"/>
    <property type="evidence" value="ECO:0007669"/>
    <property type="project" value="InterPro"/>
</dbReference>
<dbReference type="Pfam" id="PF08241">
    <property type="entry name" value="Methyltransf_11"/>
    <property type="match status" value="1"/>
</dbReference>
<dbReference type="CDD" id="cd02440">
    <property type="entry name" value="AdoMet_MTases"/>
    <property type="match status" value="1"/>
</dbReference>
<dbReference type="InterPro" id="IPR050508">
    <property type="entry name" value="Methyltransf_Superfamily"/>
</dbReference>
<comment type="caution">
    <text evidence="2">The sequence shown here is derived from an EMBL/GenBank/DDBJ whole genome shotgun (WGS) entry which is preliminary data.</text>
</comment>
<dbReference type="PANTHER" id="PTHR42912:SF80">
    <property type="entry name" value="METHYLTRANSFERASE DOMAIN-CONTAINING PROTEIN"/>
    <property type="match status" value="1"/>
</dbReference>
<dbReference type="Gene3D" id="1.10.10.10">
    <property type="entry name" value="Winged helix-like DNA-binding domain superfamily/Winged helix DNA-binding domain"/>
    <property type="match status" value="1"/>
</dbReference>
<protein>
    <submittedName>
        <fullName evidence="2">ArsR family transcriptional regulator</fullName>
    </submittedName>
</protein>
<evidence type="ECO:0000259" key="1">
    <source>
        <dbReference type="PROSITE" id="PS50987"/>
    </source>
</evidence>
<dbReference type="InterPro" id="IPR036388">
    <property type="entry name" value="WH-like_DNA-bd_sf"/>
</dbReference>
<dbReference type="InterPro" id="IPR036390">
    <property type="entry name" value="WH_DNA-bd_sf"/>
</dbReference>
<dbReference type="SUPFAM" id="SSF53335">
    <property type="entry name" value="S-adenosyl-L-methionine-dependent methyltransferases"/>
    <property type="match status" value="1"/>
</dbReference>
<sequence length="325" mass="35868">MEFLLGALKAAAEPTRLRLLALCAHGELTVSELTQILGQSQPRVSRHLKLLCDAGLLDRFREGIWAYYRLAERGGVAELARTLVDAIPADDPGLALDLERLDQIKRARQETAAQYFRDNAARWHEVRSLHVPEREVEEALLGLVPSGGIGDLLDIGTGTGRMLELFGPHVNRALGIDASREMLAVARVNLEKAGLRQCQVRLADMYQVPLPTSSQDMVLVHQVLHYAEVPQEVVAEAARVLRPGGRLVVVDFASHDLENLRIDHAHRRLGFTDTEMAQWFALAGLEMAAPVHLPGNPLTVTLWTGRRPSGADTDALQTSDFQKRA</sequence>
<dbReference type="Gene3D" id="3.40.50.150">
    <property type="entry name" value="Vaccinia Virus protein VP39"/>
    <property type="match status" value="1"/>
</dbReference>
<dbReference type="PRINTS" id="PR00778">
    <property type="entry name" value="HTHARSR"/>
</dbReference>
<evidence type="ECO:0000313" key="3">
    <source>
        <dbReference type="Proteomes" id="UP000539175"/>
    </source>
</evidence>